<keyword evidence="9" id="KW-1185">Reference proteome</keyword>
<comment type="caution">
    <text evidence="8">The sequence shown here is derived from an EMBL/GenBank/DDBJ whole genome shotgun (WGS) entry which is preliminary data.</text>
</comment>
<dbReference type="PANTHER" id="PTHR43867:SF2">
    <property type="entry name" value="CELLULOSE SYNTHASE CATALYTIC SUBUNIT A [UDP-FORMING]"/>
    <property type="match status" value="1"/>
</dbReference>
<evidence type="ECO:0000256" key="3">
    <source>
        <dbReference type="ARBA" id="ARBA00022679"/>
    </source>
</evidence>
<feature type="transmembrane region" description="Helical" evidence="7">
    <location>
        <begin position="16"/>
        <end position="41"/>
    </location>
</feature>
<dbReference type="PANTHER" id="PTHR43867">
    <property type="entry name" value="CELLULOSE SYNTHASE CATALYTIC SUBUNIT A [UDP-FORMING]"/>
    <property type="match status" value="1"/>
</dbReference>
<sequence length="490" mass="54746">MVSDIWQFLALLQYELLLFAGVFFLMGAIDDFAVDLAWLWLKLTGRARTAKVDRSQLQSKTLDGRAAVFIPAWQEAEVISDTIRHLLGVWPQDTLRLYIGVYRNDPATLKAAMRAAQGDVRLRLVVHDRDGPSTKADCLNRLYEAMSDDERRSSSRFSYVLFHDAEDMVDPAGLGLLDWAISDGADFAQLPVEPLPQASRDWLGSHYCEEFAEAHGKAMVVRSAVGAALPAAGVGCAMARGALEKLAAESSEGVPFDPASLTEDYELGLAIAEQGGRCRFVRARGEDDRLIATRAFFPSKLSEIVRQKTRWVHGIALQGWDRTGWSGGAAETWMRARDRRGPLTALVLALGYFLLALTLIISVASAFGMTPPMVVSPLMFTLITANLCFFIWRIVWRFLFTARNYGVAEGIFAIVRLPMTNIIAIMAGRRAILAYWRTFFGRGIVWDKTAHSRHPAKPSLSHEQPVQRQIHVPAARYRRNRQAVPRQARR</sequence>
<comment type="subcellular location">
    <subcellularLocation>
        <location evidence="1">Membrane</location>
        <topology evidence="1">Multi-pass membrane protein</topology>
    </subcellularLocation>
</comment>
<reference evidence="8 9" key="1">
    <citation type="submission" date="2014-04" db="EMBL/GenBank/DDBJ databases">
        <title>A comprehensive comparison of genomes of Erythrobacter spp. strains.</title>
        <authorList>
            <person name="Zheng Q."/>
        </authorList>
    </citation>
    <scope>NUCLEOTIDE SEQUENCE [LARGE SCALE GENOMIC DNA]</scope>
    <source>
        <strain evidence="8 9">DSM 6997</strain>
    </source>
</reference>
<dbReference type="InterPro" id="IPR029044">
    <property type="entry name" value="Nucleotide-diphossugar_trans"/>
</dbReference>
<evidence type="ECO:0000256" key="1">
    <source>
        <dbReference type="ARBA" id="ARBA00004141"/>
    </source>
</evidence>
<evidence type="ECO:0000256" key="6">
    <source>
        <dbReference type="ARBA" id="ARBA00023136"/>
    </source>
</evidence>
<keyword evidence="6 7" id="KW-0472">Membrane</keyword>
<feature type="transmembrane region" description="Helical" evidence="7">
    <location>
        <begin position="343"/>
        <end position="368"/>
    </location>
</feature>
<dbReference type="STRING" id="1044.EH31_09445"/>
<evidence type="ECO:0000313" key="9">
    <source>
        <dbReference type="Proteomes" id="UP000027647"/>
    </source>
</evidence>
<proteinExistence type="predicted"/>
<dbReference type="OrthoDB" id="5294733at2"/>
<protein>
    <recommendedName>
        <fullName evidence="10">Bacteriophage N4 adsorption protein B</fullName>
    </recommendedName>
</protein>
<dbReference type="InterPro" id="IPR050321">
    <property type="entry name" value="Glycosyltr_2/OpgH_subfam"/>
</dbReference>
<keyword evidence="4 7" id="KW-0812">Transmembrane</keyword>
<name>A0A074MEK8_ERYLO</name>
<evidence type="ECO:0000313" key="8">
    <source>
        <dbReference type="EMBL" id="KEO90303.1"/>
    </source>
</evidence>
<keyword evidence="3" id="KW-0808">Transferase</keyword>
<dbReference type="Gene3D" id="3.90.550.10">
    <property type="entry name" value="Spore Coat Polysaccharide Biosynthesis Protein SpsA, Chain A"/>
    <property type="match status" value="1"/>
</dbReference>
<dbReference type="EMBL" id="JMIW01000003">
    <property type="protein sequence ID" value="KEO90303.1"/>
    <property type="molecule type" value="Genomic_DNA"/>
</dbReference>
<dbReference type="NCBIfam" id="NF011307">
    <property type="entry name" value="PRK14716.1-5"/>
    <property type="match status" value="1"/>
</dbReference>
<dbReference type="AlphaFoldDB" id="A0A074MEK8"/>
<dbReference type="RefSeq" id="WP_081853316.1">
    <property type="nucleotide sequence ID" value="NZ_JMIW01000003.1"/>
</dbReference>
<dbReference type="Pfam" id="PF13641">
    <property type="entry name" value="Glyco_tranf_2_3"/>
    <property type="match status" value="1"/>
</dbReference>
<dbReference type="GO" id="GO:0016757">
    <property type="term" value="F:glycosyltransferase activity"/>
    <property type="evidence" value="ECO:0007669"/>
    <property type="project" value="UniProtKB-KW"/>
</dbReference>
<feature type="transmembrane region" description="Helical" evidence="7">
    <location>
        <begin position="374"/>
        <end position="395"/>
    </location>
</feature>
<dbReference type="Proteomes" id="UP000027647">
    <property type="component" value="Unassembled WGS sequence"/>
</dbReference>
<evidence type="ECO:0000256" key="2">
    <source>
        <dbReference type="ARBA" id="ARBA00022676"/>
    </source>
</evidence>
<organism evidence="8 9">
    <name type="scientific">Erythrobacter longus</name>
    <dbReference type="NCBI Taxonomy" id="1044"/>
    <lineage>
        <taxon>Bacteria</taxon>
        <taxon>Pseudomonadati</taxon>
        <taxon>Pseudomonadota</taxon>
        <taxon>Alphaproteobacteria</taxon>
        <taxon>Sphingomonadales</taxon>
        <taxon>Erythrobacteraceae</taxon>
        <taxon>Erythrobacter/Porphyrobacter group</taxon>
        <taxon>Erythrobacter</taxon>
    </lineage>
</organism>
<keyword evidence="5 7" id="KW-1133">Transmembrane helix</keyword>
<evidence type="ECO:0008006" key="10">
    <source>
        <dbReference type="Google" id="ProtNLM"/>
    </source>
</evidence>
<evidence type="ECO:0000256" key="4">
    <source>
        <dbReference type="ARBA" id="ARBA00022692"/>
    </source>
</evidence>
<keyword evidence="2" id="KW-0328">Glycosyltransferase</keyword>
<dbReference type="GO" id="GO:0016020">
    <property type="term" value="C:membrane"/>
    <property type="evidence" value="ECO:0007669"/>
    <property type="project" value="UniProtKB-SubCell"/>
</dbReference>
<accession>A0A074MEK8</accession>
<evidence type="ECO:0000256" key="5">
    <source>
        <dbReference type="ARBA" id="ARBA00022989"/>
    </source>
</evidence>
<evidence type="ECO:0000256" key="7">
    <source>
        <dbReference type="SAM" id="Phobius"/>
    </source>
</evidence>
<dbReference type="eggNOG" id="COG1215">
    <property type="taxonomic scope" value="Bacteria"/>
</dbReference>
<gene>
    <name evidence="8" type="ORF">EH31_09445</name>
</gene>
<dbReference type="SUPFAM" id="SSF53448">
    <property type="entry name" value="Nucleotide-diphospho-sugar transferases"/>
    <property type="match status" value="1"/>
</dbReference>